<evidence type="ECO:0000256" key="1">
    <source>
        <dbReference type="SAM" id="SignalP"/>
    </source>
</evidence>
<feature type="domain" description="SCP" evidence="2">
    <location>
        <begin position="61"/>
        <end position="207"/>
    </location>
</feature>
<feature type="chain" id="PRO_5011958123" evidence="1">
    <location>
        <begin position="20"/>
        <end position="222"/>
    </location>
</feature>
<dbReference type="SUPFAM" id="SSF55797">
    <property type="entry name" value="PR-1-like"/>
    <property type="match status" value="1"/>
</dbReference>
<evidence type="ECO:0000313" key="4">
    <source>
        <dbReference type="Proteomes" id="UP000184609"/>
    </source>
</evidence>
<dbReference type="STRING" id="1073327.SAMN04488108_0410"/>
<dbReference type="Gene3D" id="3.40.33.10">
    <property type="entry name" value="CAP"/>
    <property type="match status" value="1"/>
</dbReference>
<organism evidence="3 4">
    <name type="scientific">Algoriphagus zhangzhouensis</name>
    <dbReference type="NCBI Taxonomy" id="1073327"/>
    <lineage>
        <taxon>Bacteria</taxon>
        <taxon>Pseudomonadati</taxon>
        <taxon>Bacteroidota</taxon>
        <taxon>Cytophagia</taxon>
        <taxon>Cytophagales</taxon>
        <taxon>Cyclobacteriaceae</taxon>
        <taxon>Algoriphagus</taxon>
    </lineage>
</organism>
<dbReference type="AlphaFoldDB" id="A0A1M7Z4J0"/>
<dbReference type="Proteomes" id="UP000184609">
    <property type="component" value="Unassembled WGS sequence"/>
</dbReference>
<dbReference type="PANTHER" id="PTHR31157:SF1">
    <property type="entry name" value="SCP DOMAIN-CONTAINING PROTEIN"/>
    <property type="match status" value="1"/>
</dbReference>
<dbReference type="EMBL" id="FRXN01000001">
    <property type="protein sequence ID" value="SHO59858.1"/>
    <property type="molecule type" value="Genomic_DNA"/>
</dbReference>
<dbReference type="Pfam" id="PF00188">
    <property type="entry name" value="CAP"/>
    <property type="match status" value="1"/>
</dbReference>
<proteinExistence type="predicted"/>
<evidence type="ECO:0000313" key="3">
    <source>
        <dbReference type="EMBL" id="SHO59858.1"/>
    </source>
</evidence>
<name>A0A1M7Z4J0_9BACT</name>
<protein>
    <submittedName>
        <fullName evidence="3">Cysteine-rich secretory protein family protein</fullName>
    </submittedName>
</protein>
<gene>
    <name evidence="3" type="ORF">SAMN04488108_0410</name>
</gene>
<accession>A0A1M7Z4J0</accession>
<dbReference type="CDD" id="cd05379">
    <property type="entry name" value="CAP_bacterial"/>
    <property type="match status" value="1"/>
</dbReference>
<keyword evidence="4" id="KW-1185">Reference proteome</keyword>
<keyword evidence="1" id="KW-0732">Signal</keyword>
<dbReference type="OrthoDB" id="982527at2"/>
<dbReference type="InterPro" id="IPR035940">
    <property type="entry name" value="CAP_sf"/>
</dbReference>
<dbReference type="PANTHER" id="PTHR31157">
    <property type="entry name" value="SCP DOMAIN-CONTAINING PROTEIN"/>
    <property type="match status" value="1"/>
</dbReference>
<evidence type="ECO:0000259" key="2">
    <source>
        <dbReference type="Pfam" id="PF00188"/>
    </source>
</evidence>
<sequence length="222" mass="25953">MLKYSFTLIACLISSLVFAQNWDYDDYSDYSWKTFYRFEPIYQNLDPRDIDYPLLHAAIFYVTNEHRVKNGLKPFRHSDKIERAAAGHASDMAKYNFYGHQSKIRNKRHLRDRFQIVGLNPILIAENISSTAGIQYEYGRKVNRPQSPGEFTYMTSKREPVPPHTYISFAKEIVRLWMESPGHRKNILNPSLTQMGAGSSVYAEKNFYNMPYFMNVQCFSGD</sequence>
<feature type="signal peptide" evidence="1">
    <location>
        <begin position="1"/>
        <end position="19"/>
    </location>
</feature>
<reference evidence="4" key="1">
    <citation type="submission" date="2016-12" db="EMBL/GenBank/DDBJ databases">
        <authorList>
            <person name="Varghese N."/>
            <person name="Submissions S."/>
        </authorList>
    </citation>
    <scope>NUCLEOTIDE SEQUENCE [LARGE SCALE GENOMIC DNA]</scope>
    <source>
        <strain evidence="4">DSM 25035</strain>
    </source>
</reference>
<dbReference type="RefSeq" id="WP_073570079.1">
    <property type="nucleotide sequence ID" value="NZ_FRXN01000001.1"/>
</dbReference>
<dbReference type="InterPro" id="IPR014044">
    <property type="entry name" value="CAP_dom"/>
</dbReference>